<dbReference type="PANTHER" id="PTHR33171">
    <property type="entry name" value="LAR_N DOMAIN-CONTAINING PROTEIN"/>
    <property type="match status" value="1"/>
</dbReference>
<dbReference type="GO" id="GO:0050043">
    <property type="term" value="F:lactate racemase activity"/>
    <property type="evidence" value="ECO:0007669"/>
    <property type="project" value="InterPro"/>
</dbReference>
<keyword evidence="3" id="KW-1185">Reference proteome</keyword>
<dbReference type="RefSeq" id="WP_111731157.1">
    <property type="nucleotide sequence ID" value="NZ_QHKO01000011.1"/>
</dbReference>
<gene>
    <name evidence="2" type="ORF">DL240_17315</name>
</gene>
<dbReference type="Proteomes" id="UP000249169">
    <property type="component" value="Unassembled WGS sequence"/>
</dbReference>
<evidence type="ECO:0000313" key="3">
    <source>
        <dbReference type="Proteomes" id="UP000249169"/>
    </source>
</evidence>
<dbReference type="InterPro" id="IPR048068">
    <property type="entry name" value="LarA-like"/>
</dbReference>
<dbReference type="OrthoDB" id="9770545at2"/>
<protein>
    <recommendedName>
        <fullName evidence="1">LarA-like N-terminal domain-containing protein</fullName>
    </recommendedName>
</protein>
<dbReference type="Gene3D" id="3.40.50.11440">
    <property type="match status" value="1"/>
</dbReference>
<dbReference type="PANTHER" id="PTHR33171:SF17">
    <property type="entry name" value="LARA-LIKE N-TERMINAL DOMAIN-CONTAINING PROTEIN"/>
    <property type="match status" value="1"/>
</dbReference>
<dbReference type="EMBL" id="QHKO01000011">
    <property type="protein sequence ID" value="RAL20341.1"/>
    <property type="molecule type" value="Genomic_DNA"/>
</dbReference>
<feature type="domain" description="LarA-like N-terminal" evidence="1">
    <location>
        <begin position="31"/>
        <end position="89"/>
    </location>
</feature>
<evidence type="ECO:0000259" key="1">
    <source>
        <dbReference type="Pfam" id="PF09861"/>
    </source>
</evidence>
<dbReference type="InterPro" id="IPR018657">
    <property type="entry name" value="LarA-like_N"/>
</dbReference>
<dbReference type="AlphaFoldDB" id="A0A328C3F4"/>
<name>A0A328C3F4_9DELT</name>
<dbReference type="InterPro" id="IPR043166">
    <property type="entry name" value="LarA-like_C"/>
</dbReference>
<feature type="domain" description="LarA-like N-terminal" evidence="1">
    <location>
        <begin position="147"/>
        <end position="199"/>
    </location>
</feature>
<evidence type="ECO:0000313" key="2">
    <source>
        <dbReference type="EMBL" id="RAL20341.1"/>
    </source>
</evidence>
<dbReference type="Pfam" id="PF09861">
    <property type="entry name" value="Lar_N"/>
    <property type="match status" value="2"/>
</dbReference>
<accession>A0A328C3F4</accession>
<organism evidence="2 3">
    <name type="scientific">Lujinxingia litoralis</name>
    <dbReference type="NCBI Taxonomy" id="2211119"/>
    <lineage>
        <taxon>Bacteria</taxon>
        <taxon>Deltaproteobacteria</taxon>
        <taxon>Bradymonadales</taxon>
        <taxon>Lujinxingiaceae</taxon>
        <taxon>Lujinxingia</taxon>
    </lineage>
</organism>
<reference evidence="2 3" key="1">
    <citation type="submission" date="2018-05" db="EMBL/GenBank/DDBJ databases">
        <title>Lujinxingia marina gen. nov. sp. nov., a new facultative anaerobic member of the class Deltaproteobacteria, and proposal of Lujinxingaceae fam. nov.</title>
        <authorList>
            <person name="Li C.-M."/>
        </authorList>
    </citation>
    <scope>NUCLEOTIDE SEQUENCE [LARGE SCALE GENOMIC DNA]</scope>
    <source>
        <strain evidence="2 3">B210</strain>
    </source>
</reference>
<proteinExistence type="predicted"/>
<comment type="caution">
    <text evidence="2">The sequence shown here is derived from an EMBL/GenBank/DDBJ whole genome shotgun (WGS) entry which is preliminary data.</text>
</comment>
<sequence>MNTSNPWTPPESALTRAIDWTLATSDHTPELEGKRLLVVIPDTTRPLDLAGALYAVLSHLRAGEPASISVLVALGLHRALALSELRPLLTICRQLGATLTQHTPHHPRLSMPGADVGLLSAPEADALVGYPQTRSERPLPALLHPMLFQHDRILVVGTVEPHQYAGFSGGVKALAIGCAGAETIATMHGLELLRHPGTRLGRIDNNPFQEALWRVADLPCPIDALQIVPGTPEPRALLYGPVRPTFERACQLAGEAFFYRCDEPLPWLHIRLPPSKADNFYQASRAATYAALLEHTALAPGGWIVLEAECHEGVGRGDGERAFARAMQRGKERLLAELRGQATSPEPHAGGQQRAYVLALALDRNPVALITPEPLPELDTMGIRQFRTLKEAHTTLNLPLVPGVSLLDIFTGLPVLATDENAGPPR</sequence>
<dbReference type="Gene3D" id="3.90.226.30">
    <property type="match status" value="1"/>
</dbReference>